<comment type="caution">
    <text evidence="2">The sequence shown here is derived from an EMBL/GenBank/DDBJ whole genome shotgun (WGS) entry which is preliminary data.</text>
</comment>
<evidence type="ECO:0000313" key="3">
    <source>
        <dbReference type="Proteomes" id="UP001257627"/>
    </source>
</evidence>
<name>A0ABU3V760_9ACTN</name>
<dbReference type="RefSeq" id="WP_164405868.1">
    <property type="nucleotide sequence ID" value="NZ_CP107955.1"/>
</dbReference>
<protein>
    <submittedName>
        <fullName evidence="2">Uncharacterized protein</fullName>
    </submittedName>
</protein>
<dbReference type="Proteomes" id="UP001257627">
    <property type="component" value="Unassembled WGS sequence"/>
</dbReference>
<evidence type="ECO:0000313" key="2">
    <source>
        <dbReference type="EMBL" id="MDU9002021.1"/>
    </source>
</evidence>
<organism evidence="2 3">
    <name type="scientific">Streptomyces mirabilis</name>
    <dbReference type="NCBI Taxonomy" id="68239"/>
    <lineage>
        <taxon>Bacteria</taxon>
        <taxon>Bacillati</taxon>
        <taxon>Actinomycetota</taxon>
        <taxon>Actinomycetes</taxon>
        <taxon>Kitasatosporales</taxon>
        <taxon>Streptomycetaceae</taxon>
        <taxon>Streptomyces</taxon>
    </lineage>
</organism>
<accession>A0ABU3V760</accession>
<dbReference type="EMBL" id="JARAKF010000006">
    <property type="protein sequence ID" value="MDU9002021.1"/>
    <property type="molecule type" value="Genomic_DNA"/>
</dbReference>
<proteinExistence type="predicted"/>
<gene>
    <name evidence="2" type="ORF">PU648_59615</name>
</gene>
<feature type="region of interest" description="Disordered" evidence="1">
    <location>
        <begin position="22"/>
        <end position="50"/>
    </location>
</feature>
<reference evidence="2 3" key="1">
    <citation type="submission" date="2023-02" db="EMBL/GenBank/DDBJ databases">
        <authorList>
            <person name="Maleckis M."/>
        </authorList>
    </citation>
    <scope>NUCLEOTIDE SEQUENCE [LARGE SCALE GENOMIC DNA]</scope>
    <source>
        <strain evidence="2 3">P8-A2</strain>
    </source>
</reference>
<keyword evidence="3" id="KW-1185">Reference proteome</keyword>
<sequence length="50" mass="5311">MPDPQADYLEVLRLVKTGDKGLRSWSGVGKKARSGCPTPSGGDVERPGQL</sequence>
<evidence type="ECO:0000256" key="1">
    <source>
        <dbReference type="SAM" id="MobiDB-lite"/>
    </source>
</evidence>